<gene>
    <name evidence="4" type="ORF">A2946_01470</name>
</gene>
<feature type="domain" description="Peptidoglycan binding-like" evidence="2">
    <location>
        <begin position="394"/>
        <end position="459"/>
    </location>
</feature>
<dbReference type="InterPro" id="IPR011055">
    <property type="entry name" value="Dup_hybrid_motif"/>
</dbReference>
<dbReference type="Gene3D" id="2.70.70.10">
    <property type="entry name" value="Glucose Permease (Domain IIA)"/>
    <property type="match status" value="1"/>
</dbReference>
<feature type="domain" description="M23ase beta-sheet core" evidence="3">
    <location>
        <begin position="109"/>
        <end position="208"/>
    </location>
</feature>
<dbReference type="InterPro" id="IPR036365">
    <property type="entry name" value="PGBD-like_sf"/>
</dbReference>
<dbReference type="AlphaFoldDB" id="A0A1G2CGY3"/>
<feature type="domain" description="Peptidoglycan binding-like" evidence="2">
    <location>
        <begin position="294"/>
        <end position="357"/>
    </location>
</feature>
<evidence type="ECO:0000256" key="1">
    <source>
        <dbReference type="SAM" id="SignalP"/>
    </source>
</evidence>
<proteinExistence type="predicted"/>
<dbReference type="Pfam" id="PF01471">
    <property type="entry name" value="PG_binding_1"/>
    <property type="match status" value="2"/>
</dbReference>
<reference evidence="4 5" key="1">
    <citation type="journal article" date="2016" name="Nat. Commun.">
        <title>Thousands of microbial genomes shed light on interconnected biogeochemical processes in an aquifer system.</title>
        <authorList>
            <person name="Anantharaman K."/>
            <person name="Brown C.T."/>
            <person name="Hug L.A."/>
            <person name="Sharon I."/>
            <person name="Castelle C.J."/>
            <person name="Probst A.J."/>
            <person name="Thomas B.C."/>
            <person name="Singh A."/>
            <person name="Wilkins M.J."/>
            <person name="Karaoz U."/>
            <person name="Brodie E.L."/>
            <person name="Williams K.H."/>
            <person name="Hubbard S.S."/>
            <person name="Banfield J.F."/>
        </authorList>
    </citation>
    <scope>NUCLEOTIDE SEQUENCE [LARGE SCALE GENOMIC DNA]</scope>
</reference>
<evidence type="ECO:0008006" key="6">
    <source>
        <dbReference type="Google" id="ProtNLM"/>
    </source>
</evidence>
<evidence type="ECO:0000259" key="2">
    <source>
        <dbReference type="Pfam" id="PF01471"/>
    </source>
</evidence>
<dbReference type="SUPFAM" id="SSF47090">
    <property type="entry name" value="PGBD-like"/>
    <property type="match status" value="2"/>
</dbReference>
<organism evidence="4 5">
    <name type="scientific">Candidatus Liptonbacteria bacterium RIFCSPLOWO2_01_FULL_53_13</name>
    <dbReference type="NCBI Taxonomy" id="1798651"/>
    <lineage>
        <taxon>Bacteria</taxon>
        <taxon>Candidatus Liptoniibacteriota</taxon>
    </lineage>
</organism>
<evidence type="ECO:0000313" key="4">
    <source>
        <dbReference type="EMBL" id="OGZ00646.1"/>
    </source>
</evidence>
<feature type="chain" id="PRO_5009582322" description="Peptidase M23 domain-containing protein" evidence="1">
    <location>
        <begin position="26"/>
        <end position="462"/>
    </location>
</feature>
<dbReference type="SUPFAM" id="SSF51261">
    <property type="entry name" value="Duplicated hybrid motif"/>
    <property type="match status" value="1"/>
</dbReference>
<dbReference type="InterPro" id="IPR050570">
    <property type="entry name" value="Cell_wall_metabolism_enzyme"/>
</dbReference>
<dbReference type="PANTHER" id="PTHR21666">
    <property type="entry name" value="PEPTIDASE-RELATED"/>
    <property type="match status" value="1"/>
</dbReference>
<feature type="signal peptide" evidence="1">
    <location>
        <begin position="1"/>
        <end position="25"/>
    </location>
</feature>
<evidence type="ECO:0000313" key="5">
    <source>
        <dbReference type="Proteomes" id="UP000178348"/>
    </source>
</evidence>
<protein>
    <recommendedName>
        <fullName evidence="6">Peptidase M23 domain-containing protein</fullName>
    </recommendedName>
</protein>
<sequence length="462" mass="47504">MKNLMRYAVTAMLCALLASPFAAVAQTIATSSDTISSSTNQWYREGSSEPISVRRERIRGYRQQSSELQQKITALGSTANASVLMPVLFGVGVKDISPNFGDPRSGGRTHEGEDIMAVKGTPIISPTPAVVLRIGTGETEGNYVYTANPGGETFIYMHLDRIGEGVISGLVLGQGSLIGYVGNTGNASGGPAHLHFEIHNNSGAPMDPFPRLTGELSLQEKIADLSAILTQTSDRITLSQLLVTNFRGTFIAALAANIILPLSIVDALASVPAAPAPTGAGGVLPAGDLDIDSSGALVIALQKYLIQAASGAAAARLAGAGATGYFGIITKAALVEYQVAVGISPPSGYYGPVTRAFIAAHPLGASQTPASSTLPAGGSGTTPALTRDLYRNVSGEDVRTLQKLLNAKGFTVAPAGPGSPGNETIYFGPATEAAVIRFQAARGITPSAGYVGRLTRAALALP</sequence>
<accession>A0A1G2CGY3</accession>
<evidence type="ECO:0000259" key="3">
    <source>
        <dbReference type="Pfam" id="PF01551"/>
    </source>
</evidence>
<dbReference type="PANTHER" id="PTHR21666:SF268">
    <property type="entry name" value="PEPTIDASE M23 DOMAIN-CONTAINING PROTEIN"/>
    <property type="match status" value="1"/>
</dbReference>
<dbReference type="InterPro" id="IPR016047">
    <property type="entry name" value="M23ase_b-sheet_dom"/>
</dbReference>
<dbReference type="GO" id="GO:0004222">
    <property type="term" value="F:metalloendopeptidase activity"/>
    <property type="evidence" value="ECO:0007669"/>
    <property type="project" value="TreeGrafter"/>
</dbReference>
<dbReference type="Gene3D" id="1.10.101.10">
    <property type="entry name" value="PGBD-like superfamily/PGBD"/>
    <property type="match status" value="2"/>
</dbReference>
<dbReference type="InterPro" id="IPR002477">
    <property type="entry name" value="Peptidoglycan-bd-like"/>
</dbReference>
<dbReference type="EMBL" id="MHLB01000059">
    <property type="protein sequence ID" value="OGZ00646.1"/>
    <property type="molecule type" value="Genomic_DNA"/>
</dbReference>
<comment type="caution">
    <text evidence="4">The sequence shown here is derived from an EMBL/GenBank/DDBJ whole genome shotgun (WGS) entry which is preliminary data.</text>
</comment>
<dbReference type="Pfam" id="PF01551">
    <property type="entry name" value="Peptidase_M23"/>
    <property type="match status" value="1"/>
</dbReference>
<keyword evidence="1" id="KW-0732">Signal</keyword>
<dbReference type="InterPro" id="IPR036366">
    <property type="entry name" value="PGBDSf"/>
</dbReference>
<dbReference type="CDD" id="cd12797">
    <property type="entry name" value="M23_peptidase"/>
    <property type="match status" value="1"/>
</dbReference>
<name>A0A1G2CGY3_9BACT</name>
<dbReference type="Proteomes" id="UP000178348">
    <property type="component" value="Unassembled WGS sequence"/>
</dbReference>